<feature type="transmembrane region" description="Helical" evidence="7">
    <location>
        <begin position="549"/>
        <end position="569"/>
    </location>
</feature>
<feature type="domain" description="RCK C-terminal" evidence="8">
    <location>
        <begin position="192"/>
        <end position="276"/>
    </location>
</feature>
<sequence>MLITGSVIIGLLLLLMFTRISPARVFALAVMVLYVAQVLSKETVIDNLTNSSILVLLGLVIASFSLEKTRLLPWISTKIFSPSYVKTVFKLGFFTAFSSAFLNNTAVVATLMRAVQRNQEHSTARLLLPLSYFAILGGTLTLIGTSTNLVIDGLLRSMQLPGLNFLDFLPVGLLLVICGGVVVCLVSLRLGGAKVEPSNQHQYFIDAEVKPGSNLVGKTVLENQLRALDGLFLVEIARNNSLISPVNPQCVLRENDKLIFAGDVSQVSQLQAMSGLDVFADSDELLSSNLQEVIVSPASVLVGKTLKETGFRARFDAAVVAISRHGHALSGKLGEQVIASGDKLVLAVGPDFHKRQNLTRNFFLLSDIKVLQTLSAWQNIAAIGGFLGAIGLSAFHIIPLLDAVVAYVTLMLVTKVIDSTTIRRRFPFDLWVILVCALCVASAFQSSGLSDWVSSHIVELLGNASPLVALSLIFFTTLLLTEIITNSAAAAIMLPVGLSLAASYQVDIMPFIMTVAYAASASFLSPYGYQTNLMVMNAGGYQFSDFIKAGWPLTITYSAVSLLAIPYFFPF</sequence>
<dbReference type="Pfam" id="PF03600">
    <property type="entry name" value="CitMHS"/>
    <property type="match status" value="1"/>
</dbReference>
<dbReference type="PROSITE" id="PS51202">
    <property type="entry name" value="RCK_C"/>
    <property type="match status" value="2"/>
</dbReference>
<gene>
    <name evidence="9" type="ORF">FOF44_10630</name>
</gene>
<dbReference type="GO" id="GO:0008324">
    <property type="term" value="F:monoatomic cation transmembrane transporter activity"/>
    <property type="evidence" value="ECO:0007669"/>
    <property type="project" value="InterPro"/>
</dbReference>
<feature type="transmembrane region" description="Helical" evidence="7">
    <location>
        <begin position="171"/>
        <end position="191"/>
    </location>
</feature>
<dbReference type="PANTHER" id="PTHR43652">
    <property type="entry name" value="BASIC AMINO ACID ANTIPORTER YFCC-RELATED"/>
    <property type="match status" value="1"/>
</dbReference>
<comment type="subcellular location">
    <subcellularLocation>
        <location evidence="1">Membrane</location>
        <topology evidence="1">Multi-pass membrane protein</topology>
    </subcellularLocation>
</comment>
<dbReference type="SUPFAM" id="SSF116726">
    <property type="entry name" value="TrkA C-terminal domain-like"/>
    <property type="match status" value="2"/>
</dbReference>
<reference evidence="9 10" key="1">
    <citation type="submission" date="2019-07" db="EMBL/GenBank/DDBJ databases">
        <title>The draft genome sequence of Vibrio algivorus M1486.</title>
        <authorList>
            <person name="Meng X."/>
        </authorList>
    </citation>
    <scope>NUCLEOTIDE SEQUENCE [LARGE SCALE GENOMIC DNA]</scope>
    <source>
        <strain evidence="9 10">M1486</strain>
    </source>
</reference>
<dbReference type="Proteomes" id="UP000319828">
    <property type="component" value="Unassembled WGS sequence"/>
</dbReference>
<feature type="transmembrane region" description="Helical" evidence="7">
    <location>
        <begin position="426"/>
        <end position="447"/>
    </location>
</feature>
<dbReference type="GO" id="GO:0006813">
    <property type="term" value="P:potassium ion transport"/>
    <property type="evidence" value="ECO:0007669"/>
    <property type="project" value="InterPro"/>
</dbReference>
<dbReference type="PANTHER" id="PTHR43652:SF2">
    <property type="entry name" value="BASIC AMINO ACID ANTIPORTER YFCC-RELATED"/>
    <property type="match status" value="1"/>
</dbReference>
<dbReference type="RefSeq" id="WP_144388327.1">
    <property type="nucleotide sequence ID" value="NZ_CANNCB010000050.1"/>
</dbReference>
<feature type="transmembrane region" description="Helical" evidence="7">
    <location>
        <begin position="126"/>
        <end position="151"/>
    </location>
</feature>
<evidence type="ECO:0000256" key="4">
    <source>
        <dbReference type="ARBA" id="ARBA00022737"/>
    </source>
</evidence>
<evidence type="ECO:0000256" key="7">
    <source>
        <dbReference type="SAM" id="Phobius"/>
    </source>
</evidence>
<feature type="transmembrane region" description="Helical" evidence="7">
    <location>
        <begin position="386"/>
        <end position="414"/>
    </location>
</feature>
<proteinExistence type="predicted"/>
<evidence type="ECO:0000256" key="1">
    <source>
        <dbReference type="ARBA" id="ARBA00004141"/>
    </source>
</evidence>
<accession>A0A557P5M2</accession>
<dbReference type="AlphaFoldDB" id="A0A557P5M2"/>
<name>A0A557P5M2_9VIBR</name>
<dbReference type="EMBL" id="VMKJ01000020">
    <property type="protein sequence ID" value="TVO35960.1"/>
    <property type="molecule type" value="Genomic_DNA"/>
</dbReference>
<keyword evidence="5 7" id="KW-1133">Transmembrane helix</keyword>
<keyword evidence="4" id="KW-0677">Repeat</keyword>
<evidence type="ECO:0000256" key="6">
    <source>
        <dbReference type="ARBA" id="ARBA00023136"/>
    </source>
</evidence>
<organism evidence="9 10">
    <name type="scientific">Vibrio algivorus</name>
    <dbReference type="NCBI Taxonomy" id="1667024"/>
    <lineage>
        <taxon>Bacteria</taxon>
        <taxon>Pseudomonadati</taxon>
        <taxon>Pseudomonadota</taxon>
        <taxon>Gammaproteobacteria</taxon>
        <taxon>Vibrionales</taxon>
        <taxon>Vibrionaceae</taxon>
        <taxon>Vibrio</taxon>
    </lineage>
</organism>
<feature type="domain" description="RCK C-terminal" evidence="8">
    <location>
        <begin position="278"/>
        <end position="362"/>
    </location>
</feature>
<dbReference type="InterPro" id="IPR051679">
    <property type="entry name" value="DASS-Related_Transporters"/>
</dbReference>
<dbReference type="Gene3D" id="3.30.70.1450">
    <property type="entry name" value="Regulator of K+ conductance, C-terminal domain"/>
    <property type="match status" value="2"/>
</dbReference>
<feature type="transmembrane region" description="Helical" evidence="7">
    <location>
        <begin position="48"/>
        <end position="66"/>
    </location>
</feature>
<comment type="caution">
    <text evidence="9">The sequence shown here is derived from an EMBL/GenBank/DDBJ whole genome shotgun (WGS) entry which is preliminary data.</text>
</comment>
<keyword evidence="3 7" id="KW-0812">Transmembrane</keyword>
<dbReference type="GO" id="GO:0005886">
    <property type="term" value="C:plasma membrane"/>
    <property type="evidence" value="ECO:0007669"/>
    <property type="project" value="TreeGrafter"/>
</dbReference>
<evidence type="ECO:0000256" key="2">
    <source>
        <dbReference type="ARBA" id="ARBA00022448"/>
    </source>
</evidence>
<keyword evidence="2" id="KW-0813">Transport</keyword>
<dbReference type="InterPro" id="IPR036721">
    <property type="entry name" value="RCK_C_sf"/>
</dbReference>
<feature type="transmembrane region" description="Helical" evidence="7">
    <location>
        <begin position="362"/>
        <end position="380"/>
    </location>
</feature>
<evidence type="ECO:0000259" key="8">
    <source>
        <dbReference type="PROSITE" id="PS51202"/>
    </source>
</evidence>
<protein>
    <submittedName>
        <fullName evidence="9">SLC13 family permease</fullName>
    </submittedName>
</protein>
<evidence type="ECO:0000256" key="5">
    <source>
        <dbReference type="ARBA" id="ARBA00022989"/>
    </source>
</evidence>
<dbReference type="InterPro" id="IPR004680">
    <property type="entry name" value="Cit_transptr-like_dom"/>
</dbReference>
<evidence type="ECO:0000313" key="10">
    <source>
        <dbReference type="Proteomes" id="UP000319828"/>
    </source>
</evidence>
<evidence type="ECO:0000256" key="3">
    <source>
        <dbReference type="ARBA" id="ARBA00022692"/>
    </source>
</evidence>
<feature type="transmembrane region" description="Helical" evidence="7">
    <location>
        <begin position="91"/>
        <end position="114"/>
    </location>
</feature>
<dbReference type="Pfam" id="PF02080">
    <property type="entry name" value="TrkA_C"/>
    <property type="match status" value="2"/>
</dbReference>
<feature type="transmembrane region" description="Helical" evidence="7">
    <location>
        <begin position="6"/>
        <end position="36"/>
    </location>
</feature>
<feature type="transmembrane region" description="Helical" evidence="7">
    <location>
        <begin position="508"/>
        <end position="529"/>
    </location>
</feature>
<feature type="transmembrane region" description="Helical" evidence="7">
    <location>
        <begin position="467"/>
        <end position="496"/>
    </location>
</feature>
<dbReference type="OrthoDB" id="9809303at2"/>
<dbReference type="InterPro" id="IPR006037">
    <property type="entry name" value="RCK_C"/>
</dbReference>
<keyword evidence="6 7" id="KW-0472">Membrane</keyword>
<evidence type="ECO:0000313" key="9">
    <source>
        <dbReference type="EMBL" id="TVO35960.1"/>
    </source>
</evidence>